<dbReference type="PANTHER" id="PTHR43022">
    <property type="entry name" value="PROTEIN SMF"/>
    <property type="match status" value="1"/>
</dbReference>
<feature type="domain" description="Smf/DprA SLOG" evidence="2">
    <location>
        <begin position="79"/>
        <end position="305"/>
    </location>
</feature>
<evidence type="ECO:0000259" key="2">
    <source>
        <dbReference type="Pfam" id="PF02481"/>
    </source>
</evidence>
<evidence type="ECO:0000313" key="3">
    <source>
        <dbReference type="EMBL" id="NKY18849.1"/>
    </source>
</evidence>
<comment type="caution">
    <text evidence="3">The sequence shown here is derived from an EMBL/GenBank/DDBJ whole genome shotgun (WGS) entry which is preliminary data.</text>
</comment>
<dbReference type="Pfam" id="PF02481">
    <property type="entry name" value="DNA_processg_A"/>
    <property type="match status" value="1"/>
</dbReference>
<name>A0A846X3E6_9ACTN</name>
<protein>
    <submittedName>
        <fullName evidence="3">DNA-protecting protein DprA</fullName>
    </submittedName>
</protein>
<dbReference type="Proteomes" id="UP000582646">
    <property type="component" value="Unassembled WGS sequence"/>
</dbReference>
<dbReference type="GO" id="GO:0009294">
    <property type="term" value="P:DNA-mediated transformation"/>
    <property type="evidence" value="ECO:0007669"/>
    <property type="project" value="InterPro"/>
</dbReference>
<organism evidence="3 4">
    <name type="scientific">Tsukamurella spumae</name>
    <dbReference type="NCBI Taxonomy" id="44753"/>
    <lineage>
        <taxon>Bacteria</taxon>
        <taxon>Bacillati</taxon>
        <taxon>Actinomycetota</taxon>
        <taxon>Actinomycetes</taxon>
        <taxon>Mycobacteriales</taxon>
        <taxon>Tsukamurellaceae</taxon>
        <taxon>Tsukamurella</taxon>
    </lineage>
</organism>
<gene>
    <name evidence="3" type="primary">dprA</name>
    <name evidence="3" type="ORF">HF999_10760</name>
</gene>
<dbReference type="EMBL" id="JAAXOQ010000012">
    <property type="protein sequence ID" value="NKY18849.1"/>
    <property type="molecule type" value="Genomic_DNA"/>
</dbReference>
<evidence type="ECO:0000313" key="4">
    <source>
        <dbReference type="Proteomes" id="UP000582646"/>
    </source>
</evidence>
<dbReference type="NCBIfam" id="TIGR00732">
    <property type="entry name" value="dprA"/>
    <property type="match status" value="1"/>
</dbReference>
<accession>A0A846X3E6</accession>
<dbReference type="SUPFAM" id="SSF102405">
    <property type="entry name" value="MCP/YpsA-like"/>
    <property type="match status" value="1"/>
</dbReference>
<dbReference type="InterPro" id="IPR003488">
    <property type="entry name" value="DprA"/>
</dbReference>
<dbReference type="RefSeq" id="WP_168545876.1">
    <property type="nucleotide sequence ID" value="NZ_BAAAKS010000005.1"/>
</dbReference>
<reference evidence="3 4" key="1">
    <citation type="submission" date="2020-04" db="EMBL/GenBank/DDBJ databases">
        <title>MicrobeNet Type strains.</title>
        <authorList>
            <person name="Nicholson A.C."/>
        </authorList>
    </citation>
    <scope>NUCLEOTIDE SEQUENCE [LARGE SCALE GENOMIC DNA]</scope>
    <source>
        <strain evidence="3 4">DSM 44113</strain>
    </source>
</reference>
<proteinExistence type="inferred from homology"/>
<comment type="similarity">
    <text evidence="1">Belongs to the DprA/Smf family.</text>
</comment>
<dbReference type="InterPro" id="IPR057666">
    <property type="entry name" value="DrpA_SLOG"/>
</dbReference>
<sequence length="387" mass="40765">MTDEARRAWAYLSRVAEPPCGPLVALIDAVGPVVAADMVRRQEFADGFAEAADGTVGRAQTDRAEADLAHMAQLGGRLVTPDDEEWPERALRALAERTPSESTEHEDEVRELRPVALWVIGGGRLDELLDRSVAMVGTRAPSSYGERVTDQFAGDLAAEGFTIVSGGAYGIDGVAHRAALAADGPTMAFLAGGLDRPYPAGHAGLFRRIADEGLLVSEYPPGGVPARHRFLNRNRIVGTATGGVVVVEAGFRSGTKNTATWARRRGIPVCAVPGPVTAATSVTCHQLIRDGAVLVTRSAEVIEEVGRIGELALELPVPTRPTDGLDGPALRVHGALPAKSALPVTEIAVLAGLPARAVMGQLALLESQGLVRRDGAMWRLVRPSEAS</sequence>
<dbReference type="AlphaFoldDB" id="A0A846X3E6"/>
<keyword evidence="4" id="KW-1185">Reference proteome</keyword>
<dbReference type="Gene3D" id="3.40.50.450">
    <property type="match status" value="1"/>
</dbReference>
<evidence type="ECO:0000256" key="1">
    <source>
        <dbReference type="ARBA" id="ARBA00006525"/>
    </source>
</evidence>
<dbReference type="PANTHER" id="PTHR43022:SF1">
    <property type="entry name" value="PROTEIN SMF"/>
    <property type="match status" value="1"/>
</dbReference>